<dbReference type="AlphaFoldDB" id="A0A7R8W9T2"/>
<feature type="region of interest" description="Disordered" evidence="1">
    <location>
        <begin position="19"/>
        <end position="61"/>
    </location>
</feature>
<gene>
    <name evidence="2" type="ORF">CTOB1V02_LOCUS2895</name>
</gene>
<accession>A0A7R8W9T2</accession>
<reference evidence="2" key="1">
    <citation type="submission" date="2020-11" db="EMBL/GenBank/DDBJ databases">
        <authorList>
            <person name="Tran Van P."/>
        </authorList>
    </citation>
    <scope>NUCLEOTIDE SEQUENCE</scope>
</reference>
<organism evidence="2">
    <name type="scientific">Cyprideis torosa</name>
    <dbReference type="NCBI Taxonomy" id="163714"/>
    <lineage>
        <taxon>Eukaryota</taxon>
        <taxon>Metazoa</taxon>
        <taxon>Ecdysozoa</taxon>
        <taxon>Arthropoda</taxon>
        <taxon>Crustacea</taxon>
        <taxon>Oligostraca</taxon>
        <taxon>Ostracoda</taxon>
        <taxon>Podocopa</taxon>
        <taxon>Podocopida</taxon>
        <taxon>Cytherocopina</taxon>
        <taxon>Cytheroidea</taxon>
        <taxon>Cytherideidae</taxon>
        <taxon>Cyprideis</taxon>
    </lineage>
</organism>
<evidence type="ECO:0000313" key="2">
    <source>
        <dbReference type="EMBL" id="CAD7224946.1"/>
    </source>
</evidence>
<proteinExistence type="predicted"/>
<feature type="compositionally biased region" description="Polar residues" evidence="1">
    <location>
        <begin position="19"/>
        <end position="35"/>
    </location>
</feature>
<name>A0A7R8W9T2_9CRUS</name>
<feature type="region of interest" description="Disordered" evidence="1">
    <location>
        <begin position="84"/>
        <end position="112"/>
    </location>
</feature>
<sequence>MSVSLCVLRLEVADHATAPNITEGSVPPDNTSQMKSGEHTSAAVGGSGSQAVDEFERRAKGKREFRQISVETVVPQLEVNVGDDANVSRRGARKKPPRTHSLPPRETMLSKM</sequence>
<evidence type="ECO:0000256" key="1">
    <source>
        <dbReference type="SAM" id="MobiDB-lite"/>
    </source>
</evidence>
<protein>
    <submittedName>
        <fullName evidence="2">Uncharacterized protein</fullName>
    </submittedName>
</protein>
<dbReference type="EMBL" id="OB660472">
    <property type="protein sequence ID" value="CAD7224946.1"/>
    <property type="molecule type" value="Genomic_DNA"/>
</dbReference>